<evidence type="ECO:0000259" key="2">
    <source>
        <dbReference type="Pfam" id="PF20455"/>
    </source>
</evidence>
<sequence length="318" mass="36291">MTSEYDDGADDPREKGVLVPVWNKPEPYFQILDKLRPIVPPSKNPWRVVPDDKRAQTHRLARTRECLVAVHPKAIVIGSPYGRDRRGGLGWFGVIFMACVSFVFASNGFGAIFSEDRDLIFAAFALVFSFLFMLIAVAFFNYARRMPSDWPIMFNRENRTVAIIRPARPRFFKFWKFTDLGVFTYAWDDVRVRSYKAIVSNAGKSFHESYYLVMLWGGEDESGRKVAKECIPVGYFGYFEDERLFQVWEHIRRYMEEGGPPIQPGERLRKPVNNRKPMEFPPEVIAAAGGPALSVAEVERLAGVAPEGWREASSVESG</sequence>
<evidence type="ECO:0000313" key="3">
    <source>
        <dbReference type="EMBL" id="MDB0573964.1"/>
    </source>
</evidence>
<dbReference type="Pfam" id="PF20455">
    <property type="entry name" value="DUF6708"/>
    <property type="match status" value="1"/>
</dbReference>
<keyword evidence="1" id="KW-1133">Transmembrane helix</keyword>
<name>A0AAW5ZVQ5_RALSL</name>
<dbReference type="Proteomes" id="UP001144050">
    <property type="component" value="Unassembled WGS sequence"/>
</dbReference>
<protein>
    <recommendedName>
        <fullName evidence="2">DUF6708 domain-containing protein</fullName>
    </recommendedName>
</protein>
<evidence type="ECO:0000256" key="1">
    <source>
        <dbReference type="SAM" id="Phobius"/>
    </source>
</evidence>
<proteinExistence type="predicted"/>
<dbReference type="EMBL" id="JAIVFG010000087">
    <property type="protein sequence ID" value="MDB0573964.1"/>
    <property type="molecule type" value="Genomic_DNA"/>
</dbReference>
<dbReference type="InterPro" id="IPR046554">
    <property type="entry name" value="DUF6708"/>
</dbReference>
<feature type="domain" description="DUF6708" evidence="2">
    <location>
        <begin position="130"/>
        <end position="264"/>
    </location>
</feature>
<accession>A0AAW5ZVQ5</accession>
<comment type="caution">
    <text evidence="3">The sequence shown here is derived from an EMBL/GenBank/DDBJ whole genome shotgun (WGS) entry which is preliminary data.</text>
</comment>
<feature type="transmembrane region" description="Helical" evidence="1">
    <location>
        <begin position="89"/>
        <end position="113"/>
    </location>
</feature>
<organism evidence="3 4">
    <name type="scientific">Ralstonia solanacearum</name>
    <name type="common">Pseudomonas solanacearum</name>
    <dbReference type="NCBI Taxonomy" id="305"/>
    <lineage>
        <taxon>Bacteria</taxon>
        <taxon>Pseudomonadati</taxon>
        <taxon>Pseudomonadota</taxon>
        <taxon>Betaproteobacteria</taxon>
        <taxon>Burkholderiales</taxon>
        <taxon>Burkholderiaceae</taxon>
        <taxon>Ralstonia</taxon>
        <taxon>Ralstonia solanacearum species complex</taxon>
    </lineage>
</organism>
<dbReference type="AlphaFoldDB" id="A0AAW5ZVQ5"/>
<keyword evidence="1" id="KW-0472">Membrane</keyword>
<gene>
    <name evidence="3" type="ORF">LBW59_24825</name>
</gene>
<evidence type="ECO:0000313" key="4">
    <source>
        <dbReference type="Proteomes" id="UP001144050"/>
    </source>
</evidence>
<feature type="transmembrane region" description="Helical" evidence="1">
    <location>
        <begin position="119"/>
        <end position="143"/>
    </location>
</feature>
<dbReference type="RefSeq" id="WP_271657427.1">
    <property type="nucleotide sequence ID" value="NZ_JAIVFG010000087.1"/>
</dbReference>
<keyword evidence="1" id="KW-0812">Transmembrane</keyword>
<reference evidence="3" key="1">
    <citation type="submission" date="2021-09" db="EMBL/GenBank/DDBJ databases">
        <title>Genomic analysis of Ralstonia spp.</title>
        <authorList>
            <person name="Aburjaile F."/>
            <person name="Ariute J.C."/>
            <person name="Pais A.K.L."/>
            <person name="Albuquerque G.M.R."/>
            <person name="Silva A.M.F."/>
            <person name="Brenig B."/>
            <person name="Azevedo V."/>
            <person name="Matiuzzi M."/>
            <person name="Ramos R."/>
            <person name="Goes-Neto A."/>
            <person name="Soares S."/>
            <person name="Iseppon A.M.B."/>
            <person name="Souza E."/>
            <person name="Gama M."/>
        </authorList>
    </citation>
    <scope>NUCLEOTIDE SEQUENCE</scope>
    <source>
        <strain evidence="3">CCRMRs91</strain>
    </source>
</reference>